<dbReference type="Gene3D" id="1.20.144.10">
    <property type="entry name" value="Phosphatidic acid phosphatase type 2/haloperoxidase"/>
    <property type="match status" value="1"/>
</dbReference>
<dbReference type="InterPro" id="IPR036938">
    <property type="entry name" value="PAP2/HPO_sf"/>
</dbReference>
<gene>
    <name evidence="3" type="ORF">SAMN06295981_1063</name>
</gene>
<dbReference type="EMBL" id="FXAR01000003">
    <property type="protein sequence ID" value="SMG20085.1"/>
    <property type="molecule type" value="Genomic_DNA"/>
</dbReference>
<keyword evidence="1" id="KW-0472">Membrane</keyword>
<dbReference type="SMART" id="SM00014">
    <property type="entry name" value="acidPPc"/>
    <property type="match status" value="1"/>
</dbReference>
<evidence type="ECO:0000313" key="3">
    <source>
        <dbReference type="EMBL" id="SMG20085.1"/>
    </source>
</evidence>
<organism evidence="3 4">
    <name type="scientific">Corynebacterium pollutisoli</name>
    <dbReference type="NCBI Taxonomy" id="1610489"/>
    <lineage>
        <taxon>Bacteria</taxon>
        <taxon>Bacillati</taxon>
        <taxon>Actinomycetota</taxon>
        <taxon>Actinomycetes</taxon>
        <taxon>Mycobacteriales</taxon>
        <taxon>Corynebacteriaceae</taxon>
        <taxon>Corynebacterium</taxon>
    </lineage>
</organism>
<dbReference type="STRING" id="1610489.SAMN06295981_1063"/>
<dbReference type="AlphaFoldDB" id="A0A1X7IY65"/>
<protein>
    <submittedName>
        <fullName evidence="3">Undecaprenyl-diphosphatase</fullName>
    </submittedName>
</protein>
<accession>A0A1X7IY65</accession>
<keyword evidence="1" id="KW-0812">Transmembrane</keyword>
<proteinExistence type="predicted"/>
<keyword evidence="4" id="KW-1185">Reference proteome</keyword>
<dbReference type="OrthoDB" id="5289372at2"/>
<dbReference type="InterPro" id="IPR000326">
    <property type="entry name" value="PAP2/HPO"/>
</dbReference>
<dbReference type="Pfam" id="PF01569">
    <property type="entry name" value="PAP2"/>
    <property type="match status" value="1"/>
</dbReference>
<sequence length="136" mass="14677">MPLIDAPLWGVFSLLTDPTALAVLAVLAANLTSHVLKRLIGRERPPAEQWLVEASNYSLPSGHATGAAAFAMALTLIIRWRAWSLLAWVGALVIGLSRLALGVHWVEDVLTGWIPGVVVAAVTWWISLKLTPGKRV</sequence>
<evidence type="ECO:0000259" key="2">
    <source>
        <dbReference type="SMART" id="SM00014"/>
    </source>
</evidence>
<evidence type="ECO:0000313" key="4">
    <source>
        <dbReference type="Proteomes" id="UP000193309"/>
    </source>
</evidence>
<keyword evidence="1" id="KW-1133">Transmembrane helix</keyword>
<dbReference type="PANTHER" id="PTHR14969">
    <property type="entry name" value="SPHINGOSINE-1-PHOSPHATE PHOSPHOHYDROLASE"/>
    <property type="match status" value="1"/>
</dbReference>
<evidence type="ECO:0000256" key="1">
    <source>
        <dbReference type="SAM" id="Phobius"/>
    </source>
</evidence>
<feature type="transmembrane region" description="Helical" evidence="1">
    <location>
        <begin position="57"/>
        <end position="78"/>
    </location>
</feature>
<dbReference type="Proteomes" id="UP000193309">
    <property type="component" value="Unassembled WGS sequence"/>
</dbReference>
<name>A0A1X7IY65_9CORY</name>
<feature type="transmembrane region" description="Helical" evidence="1">
    <location>
        <begin position="85"/>
        <end position="106"/>
    </location>
</feature>
<dbReference type="PANTHER" id="PTHR14969:SF13">
    <property type="entry name" value="AT30094P"/>
    <property type="match status" value="1"/>
</dbReference>
<feature type="domain" description="Phosphatidic acid phosphatase type 2/haloperoxidase" evidence="2">
    <location>
        <begin position="19"/>
        <end position="124"/>
    </location>
</feature>
<dbReference type="SUPFAM" id="SSF48317">
    <property type="entry name" value="Acid phosphatase/Vanadium-dependent haloperoxidase"/>
    <property type="match status" value="1"/>
</dbReference>
<feature type="transmembrane region" description="Helical" evidence="1">
    <location>
        <begin position="112"/>
        <end position="131"/>
    </location>
</feature>
<reference evidence="4" key="1">
    <citation type="submission" date="2017-04" db="EMBL/GenBank/DDBJ databases">
        <authorList>
            <person name="Varghese N."/>
            <person name="Submissions S."/>
        </authorList>
    </citation>
    <scope>NUCLEOTIDE SEQUENCE [LARGE SCALE GENOMIC DNA]</scope>
    <source>
        <strain evidence="4">VDS</strain>
    </source>
</reference>
<dbReference type="RefSeq" id="WP_085549209.1">
    <property type="nucleotide sequence ID" value="NZ_FXAR01000003.1"/>
</dbReference>